<proteinExistence type="predicted"/>
<protein>
    <submittedName>
        <fullName evidence="3">F-box domain-containing protein</fullName>
    </submittedName>
</protein>
<evidence type="ECO:0000256" key="1">
    <source>
        <dbReference type="SAM" id="MobiDB-lite"/>
    </source>
</evidence>
<feature type="region of interest" description="Disordered" evidence="1">
    <location>
        <begin position="1"/>
        <end position="33"/>
    </location>
</feature>
<dbReference type="AlphaFoldDB" id="A0A1I7YXL0"/>
<reference evidence="3" key="1">
    <citation type="submission" date="2016-11" db="UniProtKB">
        <authorList>
            <consortium name="WormBaseParasite"/>
        </authorList>
    </citation>
    <scope>IDENTIFICATION</scope>
</reference>
<evidence type="ECO:0000313" key="3">
    <source>
        <dbReference type="WBParaSite" id="L893_g20743.t1"/>
    </source>
</evidence>
<name>A0A1I7YXL0_9BILA</name>
<dbReference type="Proteomes" id="UP000095287">
    <property type="component" value="Unplaced"/>
</dbReference>
<sequence>MPKSGPHPQAASEAPSPLKESELSGTGDGNSRVVYTSTELMAMNPQRENPFWRPADVSFSHGFGDIGEAEATSFSEESCRPRRSRRSKKTCNRSVNIVDLLSHPIEAPPKPPISAFKIPLLPTALYENILNFGTQGDGFDLFRSPLPIDLFSLRNVNITRKKPLSAK</sequence>
<keyword evidence="2" id="KW-1185">Reference proteome</keyword>
<dbReference type="WBParaSite" id="L893_g20743.t1">
    <property type="protein sequence ID" value="L893_g20743.t1"/>
    <property type="gene ID" value="L893_g20743"/>
</dbReference>
<accession>A0A1I7YXL0</accession>
<organism evidence="2 3">
    <name type="scientific">Steinernema glaseri</name>
    <dbReference type="NCBI Taxonomy" id="37863"/>
    <lineage>
        <taxon>Eukaryota</taxon>
        <taxon>Metazoa</taxon>
        <taxon>Ecdysozoa</taxon>
        <taxon>Nematoda</taxon>
        <taxon>Chromadorea</taxon>
        <taxon>Rhabditida</taxon>
        <taxon>Tylenchina</taxon>
        <taxon>Panagrolaimomorpha</taxon>
        <taxon>Strongyloidoidea</taxon>
        <taxon>Steinernematidae</taxon>
        <taxon>Steinernema</taxon>
    </lineage>
</organism>
<evidence type="ECO:0000313" key="2">
    <source>
        <dbReference type="Proteomes" id="UP000095287"/>
    </source>
</evidence>